<keyword evidence="3" id="KW-1185">Reference proteome</keyword>
<dbReference type="EMBL" id="JASNFN010000018">
    <property type="protein sequence ID" value="MDP5183970.1"/>
    <property type="molecule type" value="Genomic_DNA"/>
</dbReference>
<evidence type="ECO:0000313" key="2">
    <source>
        <dbReference type="EMBL" id="MDP5183970.1"/>
    </source>
</evidence>
<proteinExistence type="predicted"/>
<organism evidence="2 3">
    <name type="scientific">Blastococcus carthaginiensis</name>
    <dbReference type="NCBI Taxonomy" id="3050034"/>
    <lineage>
        <taxon>Bacteria</taxon>
        <taxon>Bacillati</taxon>
        <taxon>Actinomycetota</taxon>
        <taxon>Actinomycetes</taxon>
        <taxon>Geodermatophilales</taxon>
        <taxon>Geodermatophilaceae</taxon>
        <taxon>Blastococcus</taxon>
    </lineage>
</organism>
<sequence length="73" mass="7112">MSSSRVQPAAAKAASAASPPGVGTAAQARSPRSAYQAVTAATAARRPSGGSPVTSTELARPVNPPPARSSQSP</sequence>
<gene>
    <name evidence="2" type="ORF">QOZ88_15130</name>
</gene>
<feature type="compositionally biased region" description="Low complexity" evidence="1">
    <location>
        <begin position="8"/>
        <end position="26"/>
    </location>
</feature>
<evidence type="ECO:0000256" key="1">
    <source>
        <dbReference type="SAM" id="MobiDB-lite"/>
    </source>
</evidence>
<dbReference type="Proteomes" id="UP001233673">
    <property type="component" value="Unassembled WGS sequence"/>
</dbReference>
<feature type="compositionally biased region" description="Low complexity" evidence="1">
    <location>
        <begin position="34"/>
        <end position="44"/>
    </location>
</feature>
<reference evidence="3" key="1">
    <citation type="submission" date="2023-05" db="EMBL/GenBank/DDBJ databases">
        <title>Draft genome of Pseudofrankia sp. BMG5.37.</title>
        <authorList>
            <person name="Gtari M."/>
            <person name="Ghodhbane F."/>
            <person name="Sbissi I."/>
        </authorList>
    </citation>
    <scope>NUCLEOTIDE SEQUENCE [LARGE SCALE GENOMIC DNA]</scope>
    <source>
        <strain evidence="3">BMG 814</strain>
    </source>
</reference>
<name>A0ABT9IFV5_9ACTN</name>
<comment type="caution">
    <text evidence="2">The sequence shown here is derived from an EMBL/GenBank/DDBJ whole genome shotgun (WGS) entry which is preliminary data.</text>
</comment>
<protein>
    <submittedName>
        <fullName evidence="2">Uncharacterized protein</fullName>
    </submittedName>
</protein>
<dbReference type="RefSeq" id="WP_306000573.1">
    <property type="nucleotide sequence ID" value="NZ_JASNFN010000018.1"/>
</dbReference>
<feature type="region of interest" description="Disordered" evidence="1">
    <location>
        <begin position="1"/>
        <end position="73"/>
    </location>
</feature>
<accession>A0ABT9IFV5</accession>
<evidence type="ECO:0000313" key="3">
    <source>
        <dbReference type="Proteomes" id="UP001233673"/>
    </source>
</evidence>